<dbReference type="Gene3D" id="3.40.309.10">
    <property type="entry name" value="Aldehyde Dehydrogenase, Chain A, domain 2"/>
    <property type="match status" value="1"/>
</dbReference>
<dbReference type="EMBL" id="JACQCQ010000002">
    <property type="protein sequence ID" value="MBI3627225.1"/>
    <property type="molecule type" value="Genomic_DNA"/>
</dbReference>
<sequence length="487" mass="52387">MAYPRKVLHWINDAEVKASSNSVFKKINPATGAVLAEVARGNTADVEKAVAAGKAALPAWSRTLVVRRGEILRNAVLLMMQKKAEIAEITARESGKAAALALGEASAAIECGFFFAGEGRRYFGEVLTSAEAHREVTMVRQASGLGVLLTPFNNPAPGVAWKLFPALLCGNSVIIKSHEDVPYVAVWFAKILKEAGLPKGVLSVVQGTGSEAGEPLTRHPDVAFISLTGSPATGKKVLHAAADRLAKVSIESGGKNPFIVCDDADLDRAATLASASAFIDAGQRCAAASRIIVMEAVYEEFKQKLLERVKALKVGDQEGDNYGAIINEKRMRAILDSIETAKTRGARVVCGGERLTDESHKNGFFISPAVLEEVDPDDEISQKEIFGPVTILYRVKTFDEAVALANNSPFRLSSALHTKSIHRAQEFKEQYRGGVVRINGATHGSEPHMPFGGLGLSGNGWREPGTKALDFYSEWKQISTDHDPLKI</sequence>
<dbReference type="Pfam" id="PF00171">
    <property type="entry name" value="Aldedh"/>
    <property type="match status" value="1"/>
</dbReference>
<evidence type="ECO:0000313" key="6">
    <source>
        <dbReference type="EMBL" id="MBI3627225.1"/>
    </source>
</evidence>
<feature type="domain" description="Aldehyde dehydrogenase" evidence="5">
    <location>
        <begin position="18"/>
        <end position="478"/>
    </location>
</feature>
<organism evidence="6 7">
    <name type="scientific">Candidatus Sungiibacteriota bacterium</name>
    <dbReference type="NCBI Taxonomy" id="2750080"/>
    <lineage>
        <taxon>Bacteria</taxon>
        <taxon>Candidatus Sungiibacteriota</taxon>
    </lineage>
</organism>
<dbReference type="GO" id="GO:0016620">
    <property type="term" value="F:oxidoreductase activity, acting on the aldehyde or oxo group of donors, NAD or NADP as acceptor"/>
    <property type="evidence" value="ECO:0007669"/>
    <property type="project" value="InterPro"/>
</dbReference>
<dbReference type="FunFam" id="3.40.605.10:FF:000007">
    <property type="entry name" value="NAD/NADP-dependent betaine aldehyde dehydrogenase"/>
    <property type="match status" value="1"/>
</dbReference>
<name>A0A9D6LMT8_9BACT</name>
<evidence type="ECO:0000256" key="1">
    <source>
        <dbReference type="ARBA" id="ARBA00009986"/>
    </source>
</evidence>
<protein>
    <submittedName>
        <fullName evidence="6">Aldehyde dehydrogenase</fullName>
    </submittedName>
</protein>
<dbReference type="PROSITE" id="PS00070">
    <property type="entry name" value="ALDEHYDE_DEHYDR_CYS"/>
    <property type="match status" value="1"/>
</dbReference>
<reference evidence="6" key="1">
    <citation type="submission" date="2020-07" db="EMBL/GenBank/DDBJ databases">
        <title>Huge and variable diversity of episymbiotic CPR bacteria and DPANN archaea in groundwater ecosystems.</title>
        <authorList>
            <person name="He C.Y."/>
            <person name="Keren R."/>
            <person name="Whittaker M."/>
            <person name="Farag I.F."/>
            <person name="Doudna J."/>
            <person name="Cate J.H.D."/>
            <person name="Banfield J.F."/>
        </authorList>
    </citation>
    <scope>NUCLEOTIDE SEQUENCE</scope>
    <source>
        <strain evidence="6">NC_groundwater_972_Pr1_S-0.2um_49_27</strain>
    </source>
</reference>
<dbReference type="InterPro" id="IPR029510">
    <property type="entry name" value="Ald_DH_CS_GLU"/>
</dbReference>
<evidence type="ECO:0000256" key="3">
    <source>
        <dbReference type="PROSITE-ProRule" id="PRU10007"/>
    </source>
</evidence>
<gene>
    <name evidence="6" type="ORF">HY220_00535</name>
</gene>
<dbReference type="PANTHER" id="PTHR11699">
    <property type="entry name" value="ALDEHYDE DEHYDROGENASE-RELATED"/>
    <property type="match status" value="1"/>
</dbReference>
<dbReference type="PROSITE" id="PS00687">
    <property type="entry name" value="ALDEHYDE_DEHYDR_GLU"/>
    <property type="match status" value="1"/>
</dbReference>
<dbReference type="InterPro" id="IPR015590">
    <property type="entry name" value="Aldehyde_DH_dom"/>
</dbReference>
<feature type="active site" evidence="3">
    <location>
        <position position="251"/>
    </location>
</feature>
<dbReference type="InterPro" id="IPR016160">
    <property type="entry name" value="Ald_DH_CS_CYS"/>
</dbReference>
<evidence type="ECO:0000259" key="5">
    <source>
        <dbReference type="Pfam" id="PF00171"/>
    </source>
</evidence>
<dbReference type="SUPFAM" id="SSF53720">
    <property type="entry name" value="ALDH-like"/>
    <property type="match status" value="1"/>
</dbReference>
<evidence type="ECO:0000313" key="7">
    <source>
        <dbReference type="Proteomes" id="UP000808388"/>
    </source>
</evidence>
<evidence type="ECO:0000256" key="4">
    <source>
        <dbReference type="RuleBase" id="RU003345"/>
    </source>
</evidence>
<dbReference type="InterPro" id="IPR016163">
    <property type="entry name" value="Ald_DH_C"/>
</dbReference>
<keyword evidence="2 4" id="KW-0560">Oxidoreductase</keyword>
<proteinExistence type="inferred from homology"/>
<evidence type="ECO:0000256" key="2">
    <source>
        <dbReference type="ARBA" id="ARBA00023002"/>
    </source>
</evidence>
<dbReference type="InterPro" id="IPR016161">
    <property type="entry name" value="Ald_DH/histidinol_DH"/>
</dbReference>
<comment type="caution">
    <text evidence="6">The sequence shown here is derived from an EMBL/GenBank/DDBJ whole genome shotgun (WGS) entry which is preliminary data.</text>
</comment>
<comment type="similarity">
    <text evidence="1 4">Belongs to the aldehyde dehydrogenase family.</text>
</comment>
<dbReference type="Gene3D" id="3.40.605.10">
    <property type="entry name" value="Aldehyde Dehydrogenase, Chain A, domain 1"/>
    <property type="match status" value="1"/>
</dbReference>
<dbReference type="Proteomes" id="UP000808388">
    <property type="component" value="Unassembled WGS sequence"/>
</dbReference>
<dbReference type="AlphaFoldDB" id="A0A9D6LMT8"/>
<dbReference type="InterPro" id="IPR016162">
    <property type="entry name" value="Ald_DH_N"/>
</dbReference>
<accession>A0A9D6LMT8</accession>